<evidence type="ECO:0000313" key="8">
    <source>
        <dbReference type="EMBL" id="KAK2625180.1"/>
    </source>
</evidence>
<dbReference type="EMBL" id="JAUBYV010000008">
    <property type="protein sequence ID" value="KAK2625180.1"/>
    <property type="molecule type" value="Genomic_DNA"/>
</dbReference>
<feature type="compositionally biased region" description="Basic and acidic residues" evidence="6">
    <location>
        <begin position="40"/>
        <end position="53"/>
    </location>
</feature>
<dbReference type="Pfam" id="PF00450">
    <property type="entry name" value="Peptidase_S10"/>
    <property type="match status" value="1"/>
</dbReference>
<evidence type="ECO:0000256" key="2">
    <source>
        <dbReference type="ARBA" id="ARBA00022645"/>
    </source>
</evidence>
<keyword evidence="9" id="KW-1185">Reference proteome</keyword>
<dbReference type="PRINTS" id="PR00724">
    <property type="entry name" value="CRBOXYPTASEC"/>
</dbReference>
<dbReference type="AlphaFoldDB" id="A0AAD9SWX3"/>
<evidence type="ECO:0000313" key="9">
    <source>
        <dbReference type="Proteomes" id="UP001285354"/>
    </source>
</evidence>
<evidence type="ECO:0000256" key="5">
    <source>
        <dbReference type="ARBA" id="ARBA00023180"/>
    </source>
</evidence>
<keyword evidence="7" id="KW-0732">Signal</keyword>
<proteinExistence type="inferred from homology"/>
<feature type="region of interest" description="Disordered" evidence="6">
    <location>
        <begin position="33"/>
        <end position="53"/>
    </location>
</feature>
<evidence type="ECO:0000256" key="1">
    <source>
        <dbReference type="ARBA" id="ARBA00009431"/>
    </source>
</evidence>
<dbReference type="GO" id="GO:0006508">
    <property type="term" value="P:proteolysis"/>
    <property type="evidence" value="ECO:0007669"/>
    <property type="project" value="UniProtKB-KW"/>
</dbReference>
<feature type="signal peptide" evidence="7">
    <location>
        <begin position="1"/>
        <end position="19"/>
    </location>
</feature>
<feature type="chain" id="PRO_5041966002" description="Serine carboxypeptidase" evidence="7">
    <location>
        <begin position="20"/>
        <end position="529"/>
    </location>
</feature>
<protein>
    <recommendedName>
        <fullName evidence="10">Serine carboxypeptidase</fullName>
    </recommendedName>
</protein>
<dbReference type="InterPro" id="IPR001563">
    <property type="entry name" value="Peptidase_S10"/>
</dbReference>
<dbReference type="PANTHER" id="PTHR11802">
    <property type="entry name" value="SERINE PROTEASE FAMILY S10 SERINE CARBOXYPEPTIDASE"/>
    <property type="match status" value="1"/>
</dbReference>
<dbReference type="Gene3D" id="3.40.50.1820">
    <property type="entry name" value="alpha/beta hydrolase"/>
    <property type="match status" value="1"/>
</dbReference>
<dbReference type="SUPFAM" id="SSF53474">
    <property type="entry name" value="alpha/beta-Hydrolases"/>
    <property type="match status" value="1"/>
</dbReference>
<evidence type="ECO:0008006" key="10">
    <source>
        <dbReference type="Google" id="ProtNLM"/>
    </source>
</evidence>
<evidence type="ECO:0000256" key="3">
    <source>
        <dbReference type="ARBA" id="ARBA00022670"/>
    </source>
</evidence>
<evidence type="ECO:0000256" key="7">
    <source>
        <dbReference type="SAM" id="SignalP"/>
    </source>
</evidence>
<sequence>MRFSSLVSVWTAAAGVASAAGYAGRSLTHDGNADMPGVLHQRDPQKHQPRDTSRYLTDASAKYVVNGTAIPEVDFDIGESYAGLMPISSDANESRELFFWFFPSDNPLATNEILIWLGGDPGCSALEGLLQDNGPFLWQPGTYKPVRNPFSWVNLTNVVWVEQPVGTGFTQGIPNASSGAMVAEQFLGFWKNFVDTFGLQGRRIYIAGDGYAGFFIPNIADAMLNKGDKTYFKLDGTMLYDPTTSHEVIQTQIPLVQYLNNWKGLYHFHERHWDYVNSMAGYCGYTAYLERYLTFPPPGPFPAELPGTDDNGTFEADCDIFSAISTEIFGQNPCWNFNHITQSCPPLWDVLGNERSHPRVPEGHQIYFAREDVQRAINAPIGRWEVCYDALIEDFDDPPSSLSVLPSVIERSACTVIAHGALDMVMSTNGTLLMIQNMTWDGAQGFTEKPSGPFKVPFHHEFNSLHMAASGVVGTTHTERGLTWATVNLAGHRIAQNAPSAAFRLVEFLIGRIHSLSSDSEFSTWTPYA</sequence>
<keyword evidence="2" id="KW-0121">Carboxypeptidase</keyword>
<evidence type="ECO:0000256" key="4">
    <source>
        <dbReference type="ARBA" id="ARBA00022801"/>
    </source>
</evidence>
<accession>A0AAD9SWX3</accession>
<dbReference type="InterPro" id="IPR029058">
    <property type="entry name" value="AB_hydrolase_fold"/>
</dbReference>
<comment type="caution">
    <text evidence="8">The sequence shown here is derived from an EMBL/GenBank/DDBJ whole genome shotgun (WGS) entry which is preliminary data.</text>
</comment>
<organism evidence="8 9">
    <name type="scientific">Diplocarpon rosae</name>
    <dbReference type="NCBI Taxonomy" id="946125"/>
    <lineage>
        <taxon>Eukaryota</taxon>
        <taxon>Fungi</taxon>
        <taxon>Dikarya</taxon>
        <taxon>Ascomycota</taxon>
        <taxon>Pezizomycotina</taxon>
        <taxon>Leotiomycetes</taxon>
        <taxon>Helotiales</taxon>
        <taxon>Drepanopezizaceae</taxon>
        <taxon>Diplocarpon</taxon>
    </lineage>
</organism>
<keyword evidence="5" id="KW-0325">Glycoprotein</keyword>
<dbReference type="GO" id="GO:0004185">
    <property type="term" value="F:serine-type carboxypeptidase activity"/>
    <property type="evidence" value="ECO:0007669"/>
    <property type="project" value="InterPro"/>
</dbReference>
<gene>
    <name evidence="8" type="ORF">QTJ16_005549</name>
</gene>
<dbReference type="PANTHER" id="PTHR11802:SF479">
    <property type="entry name" value="CARBOXYPEPTIDASE"/>
    <property type="match status" value="1"/>
</dbReference>
<name>A0AAD9SWX3_9HELO</name>
<comment type="similarity">
    <text evidence="1">Belongs to the peptidase S10 family.</text>
</comment>
<keyword evidence="3" id="KW-0645">Protease</keyword>
<keyword evidence="4" id="KW-0378">Hydrolase</keyword>
<reference evidence="8" key="1">
    <citation type="submission" date="2023-06" db="EMBL/GenBank/DDBJ databases">
        <title>Draft genome of Marssonina rosae.</title>
        <authorList>
            <person name="Cheng Q."/>
        </authorList>
    </citation>
    <scope>NUCLEOTIDE SEQUENCE</scope>
    <source>
        <strain evidence="8">R4</strain>
    </source>
</reference>
<evidence type="ECO:0000256" key="6">
    <source>
        <dbReference type="SAM" id="MobiDB-lite"/>
    </source>
</evidence>
<dbReference type="Proteomes" id="UP001285354">
    <property type="component" value="Unassembled WGS sequence"/>
</dbReference>